<name>A0ACC2ZTP4_9EURO</name>
<gene>
    <name evidence="1" type="ORF">H2198_009827</name>
</gene>
<organism evidence="1 2">
    <name type="scientific">Neophaeococcomyces mojaviensis</name>
    <dbReference type="NCBI Taxonomy" id="3383035"/>
    <lineage>
        <taxon>Eukaryota</taxon>
        <taxon>Fungi</taxon>
        <taxon>Dikarya</taxon>
        <taxon>Ascomycota</taxon>
        <taxon>Pezizomycotina</taxon>
        <taxon>Eurotiomycetes</taxon>
        <taxon>Chaetothyriomycetidae</taxon>
        <taxon>Chaetothyriales</taxon>
        <taxon>Chaetothyriales incertae sedis</taxon>
        <taxon>Neophaeococcomyces</taxon>
    </lineage>
</organism>
<evidence type="ECO:0000313" key="2">
    <source>
        <dbReference type="Proteomes" id="UP001172386"/>
    </source>
</evidence>
<sequence length="517" mass="56989">MLTQDGCTLDSLNLYNALCAVRIDWTLGYLKLAILLAFVAFSFAPAALWAGAITPIIVSVVRTGHILVPSYSNATYIDIDAGNKKSFSNTTVQGVFSWWPHLYMTGTILDNLREASSRDKTPSTQVRPDNINYRYMGRSHGVGSSCGLQTPFVDSKVQAYEYMEAGLLVTSECLYNSSSACYFQELTPDGFSLNVYNSIFQQPNKDEKYYIAAAGQNAEEILVLGASANRESNSDTATHFATIISPAKTNGQYGRLHQIQCEMKFAPTNFQISVNVTNNTIVVQALDPANKALFPDYPDFTRPLTGRVAMFGQLFASTQWRSTIGDAFLNNINNLAFARNESKIGDETVLEAVSASMNSIYDTMLTAISAAQTILLNDTTNVPVKITYQAVQYGERSYICATAVLNSIVTLIFFLELWRTRFWKIIPKFDLVNAQDLVLAGSAGGTAIAHNAHRLSLSKVSSGQVHVILLQQADECDKLVPSHHLADDEEPDLAHGIRAQKGFQLKLRPASRMYEQL</sequence>
<keyword evidence="2" id="KW-1185">Reference proteome</keyword>
<proteinExistence type="predicted"/>
<reference evidence="1" key="1">
    <citation type="submission" date="2022-10" db="EMBL/GenBank/DDBJ databases">
        <title>Culturing micro-colonial fungi from biological soil crusts in the Mojave desert and describing Neophaeococcomyces mojavensis, and introducing the new genera and species Taxawa tesnikishii.</title>
        <authorList>
            <person name="Kurbessoian T."/>
            <person name="Stajich J.E."/>
        </authorList>
    </citation>
    <scope>NUCLEOTIDE SEQUENCE</scope>
    <source>
        <strain evidence="1">JES_112</strain>
    </source>
</reference>
<dbReference type="EMBL" id="JAPDRQ010000300">
    <property type="protein sequence ID" value="KAJ9650873.1"/>
    <property type="molecule type" value="Genomic_DNA"/>
</dbReference>
<accession>A0ACC2ZTP4</accession>
<protein>
    <submittedName>
        <fullName evidence="1">Uncharacterized protein</fullName>
    </submittedName>
</protein>
<dbReference type="Proteomes" id="UP001172386">
    <property type="component" value="Unassembled WGS sequence"/>
</dbReference>
<evidence type="ECO:0000313" key="1">
    <source>
        <dbReference type="EMBL" id="KAJ9650873.1"/>
    </source>
</evidence>
<comment type="caution">
    <text evidence="1">The sequence shown here is derived from an EMBL/GenBank/DDBJ whole genome shotgun (WGS) entry which is preliminary data.</text>
</comment>